<dbReference type="EC" id="2.7.1.48" evidence="5"/>
<evidence type="ECO:0000259" key="6">
    <source>
        <dbReference type="Pfam" id="PF00485"/>
    </source>
</evidence>
<dbReference type="Pfam" id="PF00485">
    <property type="entry name" value="PRK"/>
    <property type="match status" value="1"/>
</dbReference>
<dbReference type="InterPro" id="IPR006083">
    <property type="entry name" value="PRK/URK"/>
</dbReference>
<dbReference type="InterPro" id="IPR000764">
    <property type="entry name" value="Uridine_kinase-like"/>
</dbReference>
<dbReference type="NCBIfam" id="NF004018">
    <property type="entry name" value="PRK05480.1"/>
    <property type="match status" value="1"/>
</dbReference>
<evidence type="ECO:0000256" key="4">
    <source>
        <dbReference type="ARBA" id="ARBA00022777"/>
    </source>
</evidence>
<evidence type="ECO:0000256" key="2">
    <source>
        <dbReference type="ARBA" id="ARBA00022679"/>
    </source>
</evidence>
<dbReference type="Gene3D" id="3.40.50.300">
    <property type="entry name" value="P-loop containing nucleotide triphosphate hydrolases"/>
    <property type="match status" value="1"/>
</dbReference>
<dbReference type="GO" id="GO:0005524">
    <property type="term" value="F:ATP binding"/>
    <property type="evidence" value="ECO:0007669"/>
    <property type="project" value="UniProtKB-KW"/>
</dbReference>
<organism evidence="7 8">
    <name type="scientific">Chryseobacterium aquaeductus</name>
    <dbReference type="NCBI Taxonomy" id="2675056"/>
    <lineage>
        <taxon>Bacteria</taxon>
        <taxon>Pseudomonadati</taxon>
        <taxon>Bacteroidota</taxon>
        <taxon>Flavobacteriia</taxon>
        <taxon>Flavobacteriales</taxon>
        <taxon>Weeksellaceae</taxon>
        <taxon>Chryseobacterium group</taxon>
        <taxon>Chryseobacterium</taxon>
    </lineage>
</organism>
<dbReference type="InterPro" id="IPR027417">
    <property type="entry name" value="P-loop_NTPase"/>
</dbReference>
<dbReference type="Proteomes" id="UP000662618">
    <property type="component" value="Unassembled WGS sequence"/>
</dbReference>
<dbReference type="PANTHER" id="PTHR10285">
    <property type="entry name" value="URIDINE KINASE"/>
    <property type="match status" value="1"/>
</dbReference>
<name>A0A9N8QSY6_9FLAO</name>
<keyword evidence="5" id="KW-0963">Cytoplasm</keyword>
<comment type="caution">
    <text evidence="7">The sequence shown here is derived from an EMBL/GenBank/DDBJ whole genome shotgun (WGS) entry which is preliminary data.</text>
</comment>
<dbReference type="CDD" id="cd02023">
    <property type="entry name" value="UMPK"/>
    <property type="match status" value="1"/>
</dbReference>
<comment type="pathway">
    <text evidence="1 5">Pyrimidine metabolism; UMP biosynthesis via salvage pathway; UMP from uridine: step 1/1.</text>
</comment>
<dbReference type="SUPFAM" id="SSF52540">
    <property type="entry name" value="P-loop containing nucleoside triphosphate hydrolases"/>
    <property type="match status" value="1"/>
</dbReference>
<evidence type="ECO:0000256" key="5">
    <source>
        <dbReference type="RuleBase" id="RU003825"/>
    </source>
</evidence>
<comment type="subcellular location">
    <subcellularLocation>
        <location evidence="5">Cytoplasm</location>
    </subcellularLocation>
</comment>
<dbReference type="GO" id="GO:0005737">
    <property type="term" value="C:cytoplasm"/>
    <property type="evidence" value="ECO:0007669"/>
    <property type="project" value="UniProtKB-SubCell"/>
</dbReference>
<dbReference type="GO" id="GO:0004849">
    <property type="term" value="F:uridine kinase activity"/>
    <property type="evidence" value="ECO:0007669"/>
    <property type="project" value="UniProtKB-EC"/>
</dbReference>
<comment type="catalytic activity">
    <reaction evidence="5">
        <text>cytidine + ATP = CMP + ADP + H(+)</text>
        <dbReference type="Rhea" id="RHEA:24674"/>
        <dbReference type="ChEBI" id="CHEBI:15378"/>
        <dbReference type="ChEBI" id="CHEBI:17562"/>
        <dbReference type="ChEBI" id="CHEBI:30616"/>
        <dbReference type="ChEBI" id="CHEBI:60377"/>
        <dbReference type="ChEBI" id="CHEBI:456216"/>
        <dbReference type="EC" id="2.7.1.48"/>
    </reaction>
</comment>
<accession>A0A9N8QSY6</accession>
<evidence type="ECO:0000256" key="1">
    <source>
        <dbReference type="ARBA" id="ARBA00004690"/>
    </source>
</evidence>
<dbReference type="NCBIfam" id="TIGR00235">
    <property type="entry name" value="udk"/>
    <property type="match status" value="1"/>
</dbReference>
<keyword evidence="8" id="KW-1185">Reference proteome</keyword>
<proteinExistence type="inferred from homology"/>
<evidence type="ECO:0000256" key="3">
    <source>
        <dbReference type="ARBA" id="ARBA00022741"/>
    </source>
</evidence>
<evidence type="ECO:0000313" key="8">
    <source>
        <dbReference type="Proteomes" id="UP000662618"/>
    </source>
</evidence>
<gene>
    <name evidence="7" type="primary">udk</name>
    <name evidence="7" type="ORF">CHRY9390_02786</name>
</gene>
<keyword evidence="5" id="KW-0067">ATP-binding</keyword>
<dbReference type="EMBL" id="CAJIMS010000001">
    <property type="protein sequence ID" value="CAD7814315.1"/>
    <property type="molecule type" value="Genomic_DNA"/>
</dbReference>
<evidence type="ECO:0000313" key="7">
    <source>
        <dbReference type="EMBL" id="CAD7814315.1"/>
    </source>
</evidence>
<reference evidence="7" key="1">
    <citation type="submission" date="2020-12" db="EMBL/GenBank/DDBJ databases">
        <authorList>
            <person name="Rodrigo-Torres L."/>
            <person name="Arahal R. D."/>
            <person name="Lucena T."/>
        </authorList>
    </citation>
    <scope>NUCLEOTIDE SEQUENCE</scope>
    <source>
        <strain evidence="7">CECT 9390</strain>
    </source>
</reference>
<dbReference type="PRINTS" id="PR00988">
    <property type="entry name" value="URIDINKINASE"/>
</dbReference>
<keyword evidence="3 5" id="KW-0547">Nucleotide-binding</keyword>
<comment type="pathway">
    <text evidence="5">Pyrimidine metabolism; CTP biosynthesis via salvage pathway; CTP from cytidine: step 1/3.</text>
</comment>
<feature type="domain" description="Phosphoribulokinase/uridine kinase" evidence="6">
    <location>
        <begin position="13"/>
        <end position="198"/>
    </location>
</feature>
<sequence>MFYICTNYIRMLVIGIAGGTGSGKTTVVDKIIQQLDIEGMNILSQDNYYHDNHNLTLTEREALNYDHPKSIDFELMLKHVKALKNNESIEQPVYSFVTHSRTGDHVTVEPKNVLVIEGILVLTNKELLKEFDLKVFVHADSDERLIRRIRRDTQERGRDLNEVLHRYQTTLKPMHQEFIEPSKNDADLIIPNMKQNSVAIDFLTTVIKNSLRKH</sequence>
<protein>
    <recommendedName>
        <fullName evidence="5">Uridine kinase</fullName>
        <ecNumber evidence="5">2.7.1.48</ecNumber>
    </recommendedName>
</protein>
<comment type="similarity">
    <text evidence="5">Belongs to the uridine kinase family.</text>
</comment>
<comment type="catalytic activity">
    <reaction evidence="5">
        <text>uridine + ATP = UMP + ADP + H(+)</text>
        <dbReference type="Rhea" id="RHEA:16825"/>
        <dbReference type="ChEBI" id="CHEBI:15378"/>
        <dbReference type="ChEBI" id="CHEBI:16704"/>
        <dbReference type="ChEBI" id="CHEBI:30616"/>
        <dbReference type="ChEBI" id="CHEBI:57865"/>
        <dbReference type="ChEBI" id="CHEBI:456216"/>
        <dbReference type="EC" id="2.7.1.48"/>
    </reaction>
</comment>
<keyword evidence="4 5" id="KW-0418">Kinase</keyword>
<dbReference type="AlphaFoldDB" id="A0A9N8QSY6"/>
<keyword evidence="2 5" id="KW-0808">Transferase</keyword>